<keyword evidence="1" id="KW-1185">Reference proteome</keyword>
<sequence length="262" mass="29019">LKLVRKLTVSLYLGPLPSGGSDAPYVLFFSRGMPSIRNSYFRVVNHEGILSYWASSQVVWQFLKRLRMPLGAVPLCSQLAQVAAMAPSFTLVGVACPDIECHCGQLLRSNPCSFSDISPADIEKRATAASEQPPAQGGDEAFHVGRWEKFAEIRCRAAEKSGLLALTDFNYVKDQPMMYFMRANMALADDAVMEMAPMAVGGRQRSRCLPSLQNRPSVEMASEKSKQKLTASRSPLNIVSRRSFFIRPVLPYAIVRGEKFCC</sequence>
<name>A0A1I8FEW5_9PLAT</name>
<dbReference type="Proteomes" id="UP000095280">
    <property type="component" value="Unplaced"/>
</dbReference>
<organism evidence="1 2">
    <name type="scientific">Macrostomum lignano</name>
    <dbReference type="NCBI Taxonomy" id="282301"/>
    <lineage>
        <taxon>Eukaryota</taxon>
        <taxon>Metazoa</taxon>
        <taxon>Spiralia</taxon>
        <taxon>Lophotrochozoa</taxon>
        <taxon>Platyhelminthes</taxon>
        <taxon>Rhabditophora</taxon>
        <taxon>Macrostomorpha</taxon>
        <taxon>Macrostomida</taxon>
        <taxon>Macrostomidae</taxon>
        <taxon>Macrostomum</taxon>
    </lineage>
</organism>
<dbReference type="WBParaSite" id="maker-unitig_32081-snap-gene-0.3-mRNA-1">
    <property type="protein sequence ID" value="maker-unitig_32081-snap-gene-0.3-mRNA-1"/>
    <property type="gene ID" value="maker-unitig_32081-snap-gene-0.3"/>
</dbReference>
<evidence type="ECO:0000313" key="2">
    <source>
        <dbReference type="WBParaSite" id="maker-unitig_32081-snap-gene-0.3-mRNA-1"/>
    </source>
</evidence>
<protein>
    <submittedName>
        <fullName evidence="2">PNPLA domain-containing protein</fullName>
    </submittedName>
</protein>
<proteinExistence type="predicted"/>
<evidence type="ECO:0000313" key="1">
    <source>
        <dbReference type="Proteomes" id="UP000095280"/>
    </source>
</evidence>
<reference evidence="2" key="1">
    <citation type="submission" date="2016-11" db="UniProtKB">
        <authorList>
            <consortium name="WormBaseParasite"/>
        </authorList>
    </citation>
    <scope>IDENTIFICATION</scope>
</reference>
<accession>A0A1I8FEW5</accession>
<dbReference type="AlphaFoldDB" id="A0A1I8FEW5"/>